<dbReference type="PANTHER" id="PTHR43381">
    <property type="entry name" value="TRANSLATION INITIATION FACTOR IF-2-RELATED"/>
    <property type="match status" value="1"/>
</dbReference>
<dbReference type="InterPro" id="IPR015760">
    <property type="entry name" value="TIF_IF2"/>
</dbReference>
<dbReference type="Gene3D" id="3.40.50.300">
    <property type="entry name" value="P-loop containing nucleotide triphosphate hydrolases"/>
    <property type="match status" value="1"/>
</dbReference>
<accession>C5L8B6</accession>
<protein>
    <submittedName>
        <fullName evidence="3">Translation initiation factor if-2, putative</fullName>
    </submittedName>
</protein>
<dbReference type="AlphaFoldDB" id="C5L8B6"/>
<dbReference type="OrthoDB" id="4928at2759"/>
<dbReference type="EMBL" id="GG680077">
    <property type="protein sequence ID" value="EER07027.1"/>
    <property type="molecule type" value="Genomic_DNA"/>
</dbReference>
<keyword evidence="3" id="KW-0648">Protein biosynthesis</keyword>
<keyword evidence="4" id="KW-1185">Reference proteome</keyword>
<dbReference type="GeneID" id="9059410"/>
<evidence type="ECO:0000313" key="3">
    <source>
        <dbReference type="EMBL" id="EER07027.1"/>
    </source>
</evidence>
<feature type="non-terminal residue" evidence="3">
    <location>
        <position position="125"/>
    </location>
</feature>
<keyword evidence="2" id="KW-0342">GTP-binding</keyword>
<organism evidence="4">
    <name type="scientific">Perkinsus marinus (strain ATCC 50983 / TXsc)</name>
    <dbReference type="NCBI Taxonomy" id="423536"/>
    <lineage>
        <taxon>Eukaryota</taxon>
        <taxon>Sar</taxon>
        <taxon>Alveolata</taxon>
        <taxon>Perkinsozoa</taxon>
        <taxon>Perkinsea</taxon>
        <taxon>Perkinsida</taxon>
        <taxon>Perkinsidae</taxon>
        <taxon>Perkinsus</taxon>
    </lineage>
</organism>
<feature type="non-terminal residue" evidence="3">
    <location>
        <position position="1"/>
    </location>
</feature>
<sequence length="125" mass="13776">IDRLYGWRAGTCGSVQEGLKRQASGTSDEFHMRWTRVRVQFAELGLNTGLYWELGRGEKKDISVVPVSALTGEGVSDLILLLATFCQRFLPNRLAVKPGPLICRVLEVRETVGMGVCVDVILVQG</sequence>
<dbReference type="GO" id="GO:0005739">
    <property type="term" value="C:mitochondrion"/>
    <property type="evidence" value="ECO:0007669"/>
    <property type="project" value="TreeGrafter"/>
</dbReference>
<keyword evidence="1" id="KW-0547">Nucleotide-binding</keyword>
<dbReference type="GO" id="GO:0003743">
    <property type="term" value="F:translation initiation factor activity"/>
    <property type="evidence" value="ECO:0007669"/>
    <property type="project" value="UniProtKB-KW"/>
</dbReference>
<dbReference type="InParanoid" id="C5L8B6"/>
<reference evidence="3 4" key="1">
    <citation type="submission" date="2008-07" db="EMBL/GenBank/DDBJ databases">
        <authorList>
            <person name="El-Sayed N."/>
            <person name="Caler E."/>
            <person name="Inman J."/>
            <person name="Amedeo P."/>
            <person name="Hass B."/>
            <person name="Wortman J."/>
        </authorList>
    </citation>
    <scope>NUCLEOTIDE SEQUENCE [LARGE SCALE GENOMIC DNA]</scope>
    <source>
        <strain evidence="4">ATCC 50983 / TXsc</strain>
    </source>
</reference>
<proteinExistence type="predicted"/>
<dbReference type="RefSeq" id="XP_002775211.1">
    <property type="nucleotide sequence ID" value="XM_002775165.1"/>
</dbReference>
<keyword evidence="3" id="KW-0396">Initiation factor</keyword>
<dbReference type="Proteomes" id="UP000007800">
    <property type="component" value="Unassembled WGS sequence"/>
</dbReference>
<gene>
    <name evidence="3" type="ORF">Pmar_PMAR004242</name>
</gene>
<evidence type="ECO:0000313" key="4">
    <source>
        <dbReference type="Proteomes" id="UP000007800"/>
    </source>
</evidence>
<dbReference type="GO" id="GO:0005525">
    <property type="term" value="F:GTP binding"/>
    <property type="evidence" value="ECO:0007669"/>
    <property type="project" value="UniProtKB-KW"/>
</dbReference>
<dbReference type="PANTHER" id="PTHR43381:SF4">
    <property type="entry name" value="EUKARYOTIC TRANSLATION INITIATION FACTOR 5B"/>
    <property type="match status" value="1"/>
</dbReference>
<evidence type="ECO:0000256" key="2">
    <source>
        <dbReference type="ARBA" id="ARBA00023134"/>
    </source>
</evidence>
<evidence type="ECO:0000256" key="1">
    <source>
        <dbReference type="ARBA" id="ARBA00022741"/>
    </source>
</evidence>
<name>C5L8B6_PERM5</name>
<dbReference type="InterPro" id="IPR027417">
    <property type="entry name" value="P-loop_NTPase"/>
</dbReference>